<dbReference type="RefSeq" id="WP_237978194.1">
    <property type="nucleotide sequence ID" value="NZ_JAKNCT010000003.1"/>
</dbReference>
<dbReference type="Proteomes" id="UP001297600">
    <property type="component" value="Unassembled WGS sequence"/>
</dbReference>
<dbReference type="Gene3D" id="3.30.160.250">
    <property type="match status" value="1"/>
</dbReference>
<evidence type="ECO:0000313" key="2">
    <source>
        <dbReference type="Proteomes" id="UP001297600"/>
    </source>
</evidence>
<name>A0ABS9MQL5_9BURK</name>
<evidence type="ECO:0000313" key="1">
    <source>
        <dbReference type="EMBL" id="MCG5030540.1"/>
    </source>
</evidence>
<organism evidence="1 2">
    <name type="scientific">Mesosutterella porci</name>
    <dbReference type="NCBI Taxonomy" id="2915351"/>
    <lineage>
        <taxon>Bacteria</taxon>
        <taxon>Pseudomonadati</taxon>
        <taxon>Pseudomonadota</taxon>
        <taxon>Betaproteobacteria</taxon>
        <taxon>Burkholderiales</taxon>
        <taxon>Sutterellaceae</taxon>
        <taxon>Mesosutterella</taxon>
    </lineage>
</organism>
<protein>
    <submittedName>
        <fullName evidence="1">Type II toxin-antitoxin system HicB family antitoxin</fullName>
    </submittedName>
</protein>
<gene>
    <name evidence="1" type="ORF">MAF45_03655</name>
</gene>
<reference evidence="1 2" key="1">
    <citation type="submission" date="2022-02" db="EMBL/GenBank/DDBJ databases">
        <title>Mesosutterella porci, a novel member of the family Sutterellaceae from pig feces.</title>
        <authorList>
            <person name="Wylensek D."/>
            <person name="Clavel T."/>
        </authorList>
    </citation>
    <scope>NUCLEOTIDE SEQUENCE [LARGE SCALE GENOMIC DNA]</scope>
    <source>
        <strain evidence="2">oilRF-744-wt-GAM-9</strain>
    </source>
</reference>
<dbReference type="InterPro" id="IPR035069">
    <property type="entry name" value="TTHA1013/TTHA0281-like"/>
</dbReference>
<proteinExistence type="predicted"/>
<sequence length="113" mass="12339">MPRYLAAFLLTDKGYRVTFPDIPGLASFGATIQEAYDNAAVALRRCLQKFRRPLPPAMKKKEILSALERSGLARQGVLVRPVDSFDAEIVEASNRFRASEKSLLSGLPASGGD</sequence>
<accession>A0ABS9MQL5</accession>
<comment type="caution">
    <text evidence="1">The sequence shown here is derived from an EMBL/GenBank/DDBJ whole genome shotgun (WGS) entry which is preliminary data.</text>
</comment>
<dbReference type="SUPFAM" id="SSF143100">
    <property type="entry name" value="TTHA1013/TTHA0281-like"/>
    <property type="match status" value="1"/>
</dbReference>
<keyword evidence="2" id="KW-1185">Reference proteome</keyword>
<dbReference type="EMBL" id="JAKNCT010000003">
    <property type="protein sequence ID" value="MCG5030540.1"/>
    <property type="molecule type" value="Genomic_DNA"/>
</dbReference>